<gene>
    <name evidence="1" type="ORF">ADEAN_000234600</name>
</gene>
<dbReference type="Proteomes" id="UP000515908">
    <property type="component" value="Chromosome 04"/>
</dbReference>
<dbReference type="AlphaFoldDB" id="A0A7G2C836"/>
<dbReference type="EMBL" id="LR877148">
    <property type="protein sequence ID" value="CAD2214893.1"/>
    <property type="molecule type" value="Genomic_DNA"/>
</dbReference>
<name>A0A7G2C836_9TRYP</name>
<evidence type="ECO:0000313" key="1">
    <source>
        <dbReference type="EMBL" id="CAD2214893.1"/>
    </source>
</evidence>
<dbReference type="VEuPathDB" id="TriTrypDB:ADEAN_000234600"/>
<proteinExistence type="predicted"/>
<accession>A0A7G2C836</accession>
<dbReference type="Gene3D" id="3.40.50.300">
    <property type="entry name" value="P-loop containing nucleotide triphosphate hydrolases"/>
    <property type="match status" value="1"/>
</dbReference>
<dbReference type="InterPro" id="IPR027417">
    <property type="entry name" value="P-loop_NTPase"/>
</dbReference>
<dbReference type="OrthoDB" id="445357at2759"/>
<sequence>MVISSDVIRSTLTGTITDFSKEEAVEEEMVKQIIQNLKLNRGCIVDDWVHNLSPKFRTTLLEQVKANQLKVNTLVHLFPIKPIFAFTRLEKDIADGKKRHVPTKVEMENLQVLYNETEGSFKTEGWIENS</sequence>
<protein>
    <submittedName>
        <fullName evidence="1">Uncharacterized protein</fullName>
    </submittedName>
</protein>
<organism evidence="1 2">
    <name type="scientific">Angomonas deanei</name>
    <dbReference type="NCBI Taxonomy" id="59799"/>
    <lineage>
        <taxon>Eukaryota</taxon>
        <taxon>Discoba</taxon>
        <taxon>Euglenozoa</taxon>
        <taxon>Kinetoplastea</taxon>
        <taxon>Metakinetoplastina</taxon>
        <taxon>Trypanosomatida</taxon>
        <taxon>Trypanosomatidae</taxon>
        <taxon>Strigomonadinae</taxon>
        <taxon>Angomonas</taxon>
    </lineage>
</organism>
<reference evidence="1 2" key="1">
    <citation type="submission" date="2020-08" db="EMBL/GenBank/DDBJ databases">
        <authorList>
            <person name="Newling K."/>
            <person name="Davey J."/>
            <person name="Forrester S."/>
        </authorList>
    </citation>
    <scope>NUCLEOTIDE SEQUENCE [LARGE SCALE GENOMIC DNA]</scope>
    <source>
        <strain evidence="2">Crithidia deanei Carvalho (ATCC PRA-265)</strain>
    </source>
</reference>
<keyword evidence="2" id="KW-1185">Reference proteome</keyword>
<evidence type="ECO:0000313" key="2">
    <source>
        <dbReference type="Proteomes" id="UP000515908"/>
    </source>
</evidence>